<evidence type="ECO:0000313" key="3">
    <source>
        <dbReference type="Proteomes" id="UP001151760"/>
    </source>
</evidence>
<feature type="region of interest" description="Disordered" evidence="1">
    <location>
        <begin position="34"/>
        <end position="120"/>
    </location>
</feature>
<gene>
    <name evidence="2" type="ORF">Tco_0988443</name>
</gene>
<keyword evidence="3" id="KW-1185">Reference proteome</keyword>
<reference evidence="2" key="2">
    <citation type="submission" date="2022-01" db="EMBL/GenBank/DDBJ databases">
        <authorList>
            <person name="Yamashiro T."/>
            <person name="Shiraishi A."/>
            <person name="Satake H."/>
            <person name="Nakayama K."/>
        </authorList>
    </citation>
    <scope>NUCLEOTIDE SEQUENCE</scope>
</reference>
<dbReference type="EMBL" id="BQNB010016582">
    <property type="protein sequence ID" value="GJT53389.1"/>
    <property type="molecule type" value="Genomic_DNA"/>
</dbReference>
<evidence type="ECO:0000313" key="2">
    <source>
        <dbReference type="EMBL" id="GJT53389.1"/>
    </source>
</evidence>
<organism evidence="2 3">
    <name type="scientific">Tanacetum coccineum</name>
    <dbReference type="NCBI Taxonomy" id="301880"/>
    <lineage>
        <taxon>Eukaryota</taxon>
        <taxon>Viridiplantae</taxon>
        <taxon>Streptophyta</taxon>
        <taxon>Embryophyta</taxon>
        <taxon>Tracheophyta</taxon>
        <taxon>Spermatophyta</taxon>
        <taxon>Magnoliopsida</taxon>
        <taxon>eudicotyledons</taxon>
        <taxon>Gunneridae</taxon>
        <taxon>Pentapetalae</taxon>
        <taxon>asterids</taxon>
        <taxon>campanulids</taxon>
        <taxon>Asterales</taxon>
        <taxon>Asteraceae</taxon>
        <taxon>Asteroideae</taxon>
        <taxon>Anthemideae</taxon>
        <taxon>Anthemidinae</taxon>
        <taxon>Tanacetum</taxon>
    </lineage>
</organism>
<accession>A0ABQ5EQY7</accession>
<feature type="compositionally biased region" description="Polar residues" evidence="1">
    <location>
        <begin position="42"/>
        <end position="58"/>
    </location>
</feature>
<name>A0ABQ5EQY7_9ASTR</name>
<feature type="compositionally biased region" description="Polar residues" evidence="1">
    <location>
        <begin position="71"/>
        <end position="97"/>
    </location>
</feature>
<proteinExistence type="predicted"/>
<comment type="caution">
    <text evidence="2">The sequence shown here is derived from an EMBL/GenBank/DDBJ whole genome shotgun (WGS) entry which is preliminary data.</text>
</comment>
<protein>
    <submittedName>
        <fullName evidence="2">Uncharacterized protein</fullName>
    </submittedName>
</protein>
<evidence type="ECO:0000256" key="1">
    <source>
        <dbReference type="SAM" id="MobiDB-lite"/>
    </source>
</evidence>
<sequence length="145" mass="16545">MSMIYGQWRWSITLSTLIMKYGRFHGMEMQRDMGERSKNDPLDSSCTRLVTPSTTKKVNASRVRNKWIDKSPNTLEASQNSLQVSTVGTKESTSSQDKGQREGKALMLSEETPKKSKEKILQEEASLAEAIRLDSYKKRNRREGP</sequence>
<feature type="compositionally biased region" description="Basic and acidic residues" evidence="1">
    <location>
        <begin position="111"/>
        <end position="120"/>
    </location>
</feature>
<reference evidence="2" key="1">
    <citation type="journal article" date="2022" name="Int. J. Mol. Sci.">
        <title>Draft Genome of Tanacetum Coccineum: Genomic Comparison of Closely Related Tanacetum-Family Plants.</title>
        <authorList>
            <person name="Yamashiro T."/>
            <person name="Shiraishi A."/>
            <person name="Nakayama K."/>
            <person name="Satake H."/>
        </authorList>
    </citation>
    <scope>NUCLEOTIDE SEQUENCE</scope>
</reference>
<dbReference type="Proteomes" id="UP001151760">
    <property type="component" value="Unassembled WGS sequence"/>
</dbReference>